<name>G8QYX7_SPHPG</name>
<sequence>MGGVHIFTNQEIAILAWLPFAIIFIIKNKDIRESCVKLIKIAFSPGLWIIDSILLVQLLLTFVIFALFEELSFSNIKTIIFWELFELFKRVVNLNTNKEISCRKYFLEHFGFTAIRQGQRSKVVLVP</sequence>
<accession>G8QYX7</accession>
<protein>
    <submittedName>
        <fullName evidence="2">Uncharacterized protein</fullName>
    </submittedName>
</protein>
<proteinExistence type="predicted"/>
<dbReference type="AlphaFoldDB" id="G8QYX7"/>
<dbReference type="KEGG" id="sgp:SpiGrapes_3089"/>
<gene>
    <name evidence="2" type="ordered locus">SpiGrapes_3089</name>
</gene>
<dbReference type="STRING" id="158190.SpiGrapes_3089"/>
<evidence type="ECO:0000256" key="1">
    <source>
        <dbReference type="SAM" id="Phobius"/>
    </source>
</evidence>
<feature type="transmembrane region" description="Helical" evidence="1">
    <location>
        <begin position="47"/>
        <end position="68"/>
    </location>
</feature>
<keyword evidence="1" id="KW-0472">Membrane</keyword>
<feature type="transmembrane region" description="Helical" evidence="1">
    <location>
        <begin position="6"/>
        <end position="26"/>
    </location>
</feature>
<keyword evidence="1" id="KW-0812">Transmembrane</keyword>
<evidence type="ECO:0000313" key="2">
    <source>
        <dbReference type="EMBL" id="AEV30836.1"/>
    </source>
</evidence>
<keyword evidence="3" id="KW-1185">Reference proteome</keyword>
<dbReference type="Proteomes" id="UP000005632">
    <property type="component" value="Chromosome"/>
</dbReference>
<dbReference type="RefSeq" id="WP_014271675.1">
    <property type="nucleotide sequence ID" value="NC_016633.1"/>
</dbReference>
<reference evidence="2 3" key="1">
    <citation type="submission" date="2011-11" db="EMBL/GenBank/DDBJ databases">
        <title>Complete sequence of Spirochaeta sp. grapes.</title>
        <authorList>
            <consortium name="US DOE Joint Genome Institute"/>
            <person name="Lucas S."/>
            <person name="Han J."/>
            <person name="Lapidus A."/>
            <person name="Cheng J.-F."/>
            <person name="Goodwin L."/>
            <person name="Pitluck S."/>
            <person name="Peters L."/>
            <person name="Ovchinnikova G."/>
            <person name="Munk A.C."/>
            <person name="Detter J.C."/>
            <person name="Han C."/>
            <person name="Tapia R."/>
            <person name="Land M."/>
            <person name="Hauser L."/>
            <person name="Kyrpides N."/>
            <person name="Ivanova N."/>
            <person name="Pagani I."/>
            <person name="Ritalahtilisa K."/>
            <person name="Loeffler F."/>
            <person name="Woyke T."/>
        </authorList>
    </citation>
    <scope>NUCLEOTIDE SEQUENCE [LARGE SCALE GENOMIC DNA]</scope>
    <source>
        <strain evidence="3">ATCC BAA-1885 / DSM 22778 / Grapes</strain>
    </source>
</reference>
<dbReference type="EMBL" id="CP003155">
    <property type="protein sequence ID" value="AEV30836.1"/>
    <property type="molecule type" value="Genomic_DNA"/>
</dbReference>
<dbReference type="HOGENOM" id="CLU_1969120_0_0_12"/>
<organism evidence="2 3">
    <name type="scientific">Sphaerochaeta pleomorpha (strain ATCC BAA-1885 / DSM 22778 / Grapes)</name>
    <dbReference type="NCBI Taxonomy" id="158190"/>
    <lineage>
        <taxon>Bacteria</taxon>
        <taxon>Pseudomonadati</taxon>
        <taxon>Spirochaetota</taxon>
        <taxon>Spirochaetia</taxon>
        <taxon>Spirochaetales</taxon>
        <taxon>Sphaerochaetaceae</taxon>
        <taxon>Sphaerochaeta</taxon>
    </lineage>
</organism>
<keyword evidence="1" id="KW-1133">Transmembrane helix</keyword>
<evidence type="ECO:0000313" key="3">
    <source>
        <dbReference type="Proteomes" id="UP000005632"/>
    </source>
</evidence>